<evidence type="ECO:0000313" key="9">
    <source>
        <dbReference type="EMBL" id="EEQ82084.1"/>
    </source>
</evidence>
<protein>
    <recommendedName>
        <fullName evidence="8">HMA domain-containing protein</fullName>
    </recommendedName>
</protein>
<evidence type="ECO:0000256" key="5">
    <source>
        <dbReference type="ARBA" id="ARBA00022989"/>
    </source>
</evidence>
<accession>C4V9L9</accession>
<evidence type="ECO:0000256" key="4">
    <source>
        <dbReference type="ARBA" id="ARBA00022967"/>
    </source>
</evidence>
<dbReference type="AlphaFoldDB" id="C4V9L9"/>
<feature type="transmembrane region" description="Helical" evidence="7">
    <location>
        <begin position="110"/>
        <end position="125"/>
    </location>
</feature>
<feature type="transmembrane region" description="Helical" evidence="7">
    <location>
        <begin position="606"/>
        <end position="632"/>
    </location>
</feature>
<gene>
    <name evidence="9" type="ORF">NCER_101270</name>
</gene>
<dbReference type="SUPFAM" id="SSF81653">
    <property type="entry name" value="Calcium ATPase, transduction domain A"/>
    <property type="match status" value="1"/>
</dbReference>
<dbReference type="InterPro" id="IPR001757">
    <property type="entry name" value="P_typ_ATPase"/>
</dbReference>
<dbReference type="KEGG" id="nce:NCER_101270"/>
<feature type="transmembrane region" description="Helical" evidence="7">
    <location>
        <begin position="298"/>
        <end position="318"/>
    </location>
</feature>
<dbReference type="Pfam" id="PF00702">
    <property type="entry name" value="Hydrolase"/>
    <property type="match status" value="1"/>
</dbReference>
<dbReference type="PROSITE" id="PS50846">
    <property type="entry name" value="HMA_2"/>
    <property type="match status" value="1"/>
</dbReference>
<dbReference type="STRING" id="578460.C4V9L9"/>
<dbReference type="Proteomes" id="UP000009082">
    <property type="component" value="Unassembled WGS sequence"/>
</dbReference>
<keyword evidence="3" id="KW-0479">Metal-binding</keyword>
<dbReference type="InParanoid" id="C4V9L9"/>
<dbReference type="Pfam" id="PF00122">
    <property type="entry name" value="E1-E2_ATPase"/>
    <property type="match status" value="1"/>
</dbReference>
<dbReference type="GO" id="GO:0043682">
    <property type="term" value="F:P-type divalent copper transporter activity"/>
    <property type="evidence" value="ECO:0007669"/>
    <property type="project" value="TreeGrafter"/>
</dbReference>
<dbReference type="InterPro" id="IPR059000">
    <property type="entry name" value="ATPase_P-type_domA"/>
</dbReference>
<evidence type="ECO:0000256" key="6">
    <source>
        <dbReference type="ARBA" id="ARBA00023136"/>
    </source>
</evidence>
<comment type="subcellular location">
    <subcellularLocation>
        <location evidence="1">Endomembrane system</location>
        <topology evidence="1">Multi-pass membrane protein</topology>
    </subcellularLocation>
</comment>
<dbReference type="Gene3D" id="3.40.50.1000">
    <property type="entry name" value="HAD superfamily/HAD-like"/>
    <property type="match status" value="1"/>
</dbReference>
<dbReference type="InterPro" id="IPR036412">
    <property type="entry name" value="HAD-like_sf"/>
</dbReference>
<dbReference type="HOGENOM" id="CLU_425191_0_0_1"/>
<dbReference type="VEuPathDB" id="MicrosporidiaDB:NCER_101270"/>
<name>C4V9L9_VAIC1</name>
<dbReference type="GO" id="GO:0016020">
    <property type="term" value="C:membrane"/>
    <property type="evidence" value="ECO:0007669"/>
    <property type="project" value="InterPro"/>
</dbReference>
<dbReference type="InterPro" id="IPR023299">
    <property type="entry name" value="ATPase_P-typ_cyto_dom_N"/>
</dbReference>
<dbReference type="PRINTS" id="PR00119">
    <property type="entry name" value="CATATPASE"/>
</dbReference>
<evidence type="ECO:0000256" key="7">
    <source>
        <dbReference type="SAM" id="Phobius"/>
    </source>
</evidence>
<keyword evidence="2 7" id="KW-0812">Transmembrane</keyword>
<dbReference type="SUPFAM" id="SSF55008">
    <property type="entry name" value="HMA, heavy metal-associated domain"/>
    <property type="match status" value="1"/>
</dbReference>
<dbReference type="GO" id="GO:0012505">
    <property type="term" value="C:endomembrane system"/>
    <property type="evidence" value="ECO:0007669"/>
    <property type="project" value="UniProtKB-SubCell"/>
</dbReference>
<dbReference type="OMA" id="CGWLIEK"/>
<dbReference type="InterPro" id="IPR006121">
    <property type="entry name" value="HMA_dom"/>
</dbReference>
<dbReference type="NCBIfam" id="TIGR01494">
    <property type="entry name" value="ATPase_P-type"/>
    <property type="match status" value="1"/>
</dbReference>
<keyword evidence="4" id="KW-1278">Translocase</keyword>
<dbReference type="SUPFAM" id="SSF56784">
    <property type="entry name" value="HAD-like"/>
    <property type="match status" value="1"/>
</dbReference>
<feature type="transmembrane region" description="Helical" evidence="7">
    <location>
        <begin position="324"/>
        <end position="347"/>
    </location>
</feature>
<reference evidence="10" key="1">
    <citation type="journal article" date="2009" name="PLoS Pathog.">
        <title>Genomic analyses of the microsporidian Nosema ceranae, an emergent pathogen of honey bees.</title>
        <authorList>
            <person name="Cornman R.S."/>
            <person name="Chen Y.P."/>
            <person name="Schatz M.C."/>
            <person name="Street C."/>
            <person name="Zhao Y."/>
            <person name="Desany B."/>
            <person name="Egholm M."/>
            <person name="Hutchison S."/>
            <person name="Pettis J.S."/>
            <person name="Lipkin W.I."/>
            <person name="Evans J.D."/>
        </authorList>
    </citation>
    <scope>NUCLEOTIDE SEQUENCE [LARGE SCALE GENOMIC DNA]</scope>
    <source>
        <strain evidence="10">BRL01</strain>
    </source>
</reference>
<feature type="domain" description="HMA" evidence="8">
    <location>
        <begin position="2"/>
        <end position="65"/>
    </location>
</feature>
<evidence type="ECO:0000256" key="1">
    <source>
        <dbReference type="ARBA" id="ARBA00004127"/>
    </source>
</evidence>
<dbReference type="PANTHER" id="PTHR43520">
    <property type="entry name" value="ATP7, ISOFORM B"/>
    <property type="match status" value="1"/>
</dbReference>
<dbReference type="InterPro" id="IPR036163">
    <property type="entry name" value="HMA_dom_sf"/>
</dbReference>
<dbReference type="Gene3D" id="3.30.70.100">
    <property type="match status" value="1"/>
</dbReference>
<feature type="transmembrane region" description="Helical" evidence="7">
    <location>
        <begin position="72"/>
        <end position="98"/>
    </location>
</feature>
<dbReference type="GO" id="GO:0005507">
    <property type="term" value="F:copper ion binding"/>
    <property type="evidence" value="ECO:0007669"/>
    <property type="project" value="TreeGrafter"/>
</dbReference>
<organism evidence="10">
    <name type="scientific">Vairimorpha ceranae (strain BRL01)</name>
    <name type="common">Microsporidian parasite</name>
    <name type="synonym">Nosema ceranae</name>
    <dbReference type="NCBI Taxonomy" id="578460"/>
    <lineage>
        <taxon>Eukaryota</taxon>
        <taxon>Fungi</taxon>
        <taxon>Fungi incertae sedis</taxon>
        <taxon>Microsporidia</taxon>
        <taxon>Nosematidae</taxon>
        <taxon>Vairimorpha</taxon>
    </lineage>
</organism>
<dbReference type="PANTHER" id="PTHR43520:SF8">
    <property type="entry name" value="P-TYPE CU(+) TRANSPORTER"/>
    <property type="match status" value="1"/>
</dbReference>
<dbReference type="GO" id="GO:0005524">
    <property type="term" value="F:ATP binding"/>
    <property type="evidence" value="ECO:0007669"/>
    <property type="project" value="InterPro"/>
</dbReference>
<evidence type="ECO:0000313" key="10">
    <source>
        <dbReference type="Proteomes" id="UP000009082"/>
    </source>
</evidence>
<dbReference type="GO" id="GO:0055070">
    <property type="term" value="P:copper ion homeostasis"/>
    <property type="evidence" value="ECO:0007669"/>
    <property type="project" value="TreeGrafter"/>
</dbReference>
<proteinExistence type="predicted"/>
<evidence type="ECO:0000259" key="8">
    <source>
        <dbReference type="PROSITE" id="PS50846"/>
    </source>
</evidence>
<sequence>MKSKIIKITNLSCIMCINKLNAILLSIPEIHTYHINVFSKEILINYTKNLNKILRKINEKGFDTQSINFKHYFVTMFLLVLLNISHDFLYLKLFIMLILQWNSLKRKNMVFYRIFSLLLYILYFLKFDDRFIGNSSSILIYIIINTFITDKLNILAKFNTFKVLEKTNFKKIVTNFDQQIKNFKFIDLDHNNKHINTKVRFNDLKRDRSIVYYQNVESIARDNILYLKRNDHIYVTGIIIYGACLIDNSSNTGEDTLNSFKLKDLVYEGMIVKKGEIVVKVTNITKFDCLPKKLRKSLYNTIIIFTNIIFVLNAFFTFDNLPDILEYIVKLNMKICPCVLLISDVILKLRMYKELKEKQVRINNYDIVKNVKCIFLDKTGTLSKVSKIINYKICPELEGVIYILEKEFTNSYSRSILNVVRKLECVGHITDKEYVSSCGIRCKLDDEEIRIGKFNFCNYLNLKYKMCLKNTIYVSRNSIICGWFFVEDLMIKNAKNVVRILQNNYRVIIVSGDEKRNVEEFCQKVGISEYFYNLKAEDKMNILNAYKNNCCMVGDGINDIPAFNASTVSISLNNNLNADVNIYNIKDLIFVLNLIRKSNRKKVTNYIIAVLYNLVIIFLNIGFIECSLAMYLPNFLIIVNSIYL</sequence>
<dbReference type="InterPro" id="IPR008250">
    <property type="entry name" value="ATPase_P-typ_transduc_dom_A_sf"/>
</dbReference>
<dbReference type="GO" id="GO:0016887">
    <property type="term" value="F:ATP hydrolysis activity"/>
    <property type="evidence" value="ECO:0007669"/>
    <property type="project" value="InterPro"/>
</dbReference>
<evidence type="ECO:0000256" key="3">
    <source>
        <dbReference type="ARBA" id="ARBA00022723"/>
    </source>
</evidence>
<dbReference type="Gene3D" id="3.40.1110.10">
    <property type="entry name" value="Calcium-transporting ATPase, cytoplasmic domain N"/>
    <property type="match status" value="1"/>
</dbReference>
<dbReference type="InterPro" id="IPR023214">
    <property type="entry name" value="HAD_sf"/>
</dbReference>
<dbReference type="Gene3D" id="2.70.150.10">
    <property type="entry name" value="Calcium-transporting ATPase, cytoplasmic transduction domain A"/>
    <property type="match status" value="1"/>
</dbReference>
<evidence type="ECO:0000256" key="2">
    <source>
        <dbReference type="ARBA" id="ARBA00022692"/>
    </source>
</evidence>
<dbReference type="OrthoDB" id="2192425at2759"/>
<dbReference type="EMBL" id="ACOL01000118">
    <property type="protein sequence ID" value="EEQ82084.1"/>
    <property type="molecule type" value="Genomic_DNA"/>
</dbReference>
<keyword evidence="5 7" id="KW-1133">Transmembrane helix</keyword>
<keyword evidence="6 7" id="KW-0472">Membrane</keyword>